<dbReference type="PROSITE" id="PS51186">
    <property type="entry name" value="GNAT"/>
    <property type="match status" value="1"/>
</dbReference>
<evidence type="ECO:0000313" key="3">
    <source>
        <dbReference type="EMBL" id="MFC7190999.1"/>
    </source>
</evidence>
<proteinExistence type="predicted"/>
<dbReference type="InterPro" id="IPR016181">
    <property type="entry name" value="Acyl_CoA_acyltransferase"/>
</dbReference>
<keyword evidence="4" id="KW-1185">Reference proteome</keyword>
<evidence type="ECO:0000313" key="4">
    <source>
        <dbReference type="Proteomes" id="UP001596417"/>
    </source>
</evidence>
<dbReference type="Proteomes" id="UP001596417">
    <property type="component" value="Unassembled WGS sequence"/>
</dbReference>
<dbReference type="GO" id="GO:0016746">
    <property type="term" value="F:acyltransferase activity"/>
    <property type="evidence" value="ECO:0007669"/>
    <property type="project" value="UniProtKB-KW"/>
</dbReference>
<evidence type="ECO:0000256" key="1">
    <source>
        <dbReference type="SAM" id="MobiDB-lite"/>
    </source>
</evidence>
<dbReference type="EC" id="2.3.-.-" evidence="3"/>
<reference evidence="3 4" key="1">
    <citation type="journal article" date="2019" name="Int. J. Syst. Evol. Microbiol.">
        <title>The Global Catalogue of Microorganisms (GCM) 10K type strain sequencing project: providing services to taxonomists for standard genome sequencing and annotation.</title>
        <authorList>
            <consortium name="The Broad Institute Genomics Platform"/>
            <consortium name="The Broad Institute Genome Sequencing Center for Infectious Disease"/>
            <person name="Wu L."/>
            <person name="Ma J."/>
        </authorList>
    </citation>
    <scope>NUCLEOTIDE SEQUENCE [LARGE SCALE GENOMIC DNA]</scope>
    <source>
        <strain evidence="3 4">RDMS1</strain>
    </source>
</reference>
<name>A0ABD5YSL2_9EURY</name>
<dbReference type="AlphaFoldDB" id="A0ABD5YSL2"/>
<dbReference type="Gene3D" id="3.40.630.30">
    <property type="match status" value="1"/>
</dbReference>
<feature type="region of interest" description="Disordered" evidence="1">
    <location>
        <begin position="170"/>
        <end position="205"/>
    </location>
</feature>
<dbReference type="SUPFAM" id="SSF55729">
    <property type="entry name" value="Acyl-CoA N-acyltransferases (Nat)"/>
    <property type="match status" value="1"/>
</dbReference>
<dbReference type="Pfam" id="PF00583">
    <property type="entry name" value="Acetyltransf_1"/>
    <property type="match status" value="1"/>
</dbReference>
<keyword evidence="3" id="KW-0012">Acyltransferase</keyword>
<protein>
    <submittedName>
        <fullName evidence="3">GNAT family N-acetyltransferase</fullName>
        <ecNumber evidence="3">2.3.-.-</ecNumber>
    </submittedName>
</protein>
<evidence type="ECO:0000259" key="2">
    <source>
        <dbReference type="PROSITE" id="PS51186"/>
    </source>
</evidence>
<dbReference type="EMBL" id="JBHTAX010000001">
    <property type="protein sequence ID" value="MFC7190999.1"/>
    <property type="molecule type" value="Genomic_DNA"/>
</dbReference>
<gene>
    <name evidence="3" type="ORF">ACFQL7_14995</name>
</gene>
<feature type="domain" description="N-acetyltransferase" evidence="2">
    <location>
        <begin position="1"/>
        <end position="159"/>
    </location>
</feature>
<keyword evidence="3" id="KW-0808">Transferase</keyword>
<dbReference type="RefSeq" id="WP_248908544.1">
    <property type="nucleotide sequence ID" value="NZ_CP109979.1"/>
</dbReference>
<accession>A0ABD5YSL2</accession>
<dbReference type="CDD" id="cd04301">
    <property type="entry name" value="NAT_SF"/>
    <property type="match status" value="1"/>
</dbReference>
<comment type="caution">
    <text evidence="3">The sequence shown here is derived from an EMBL/GenBank/DDBJ whole genome shotgun (WGS) entry which is preliminary data.</text>
</comment>
<organism evidence="3 4">
    <name type="scientific">Halocatena marina</name>
    <dbReference type="NCBI Taxonomy" id="2934937"/>
    <lineage>
        <taxon>Archaea</taxon>
        <taxon>Methanobacteriati</taxon>
        <taxon>Methanobacteriota</taxon>
        <taxon>Stenosarchaea group</taxon>
        <taxon>Halobacteria</taxon>
        <taxon>Halobacteriales</taxon>
        <taxon>Natronomonadaceae</taxon>
        <taxon>Halocatena</taxon>
    </lineage>
</organism>
<dbReference type="GeneID" id="76200676"/>
<feature type="compositionally biased region" description="Acidic residues" evidence="1">
    <location>
        <begin position="178"/>
        <end position="192"/>
    </location>
</feature>
<sequence length="205" mass="23129">MYVRDAKNREEVWLLDHIEGMGLDETTFRSRDYVIAIDERSNEKAGFGRIRLHKTGGETERIPSGQGTGGEICELTSIGVLGSWRQQGVGAHVIERLVETAADQEFETVYSLTDEPNYLAQFGFSTIEATELPAVLQERLEEKRESLAPEAVPMQISVDAFEMPTRLRERFKHASEQPTEDESEESSEDFGIDSESATYKYDTGR</sequence>
<dbReference type="InterPro" id="IPR000182">
    <property type="entry name" value="GNAT_dom"/>
</dbReference>